<keyword evidence="3" id="KW-0723">Serine/threonine-protein kinase</keyword>
<evidence type="ECO:0000313" key="3">
    <source>
        <dbReference type="EMBL" id="GEU54101.1"/>
    </source>
</evidence>
<keyword evidence="1" id="KW-0863">Zinc-finger</keyword>
<dbReference type="Pfam" id="PF00098">
    <property type="entry name" value="zf-CCHC"/>
    <property type="match status" value="1"/>
</dbReference>
<dbReference type="SMART" id="SM00343">
    <property type="entry name" value="ZnF_C2HC"/>
    <property type="match status" value="2"/>
</dbReference>
<keyword evidence="1" id="KW-0862">Zinc</keyword>
<dbReference type="PANTHER" id="PTHR34676:SF8">
    <property type="entry name" value="TRANSMEMBRANE PROTEIN"/>
    <property type="match status" value="1"/>
</dbReference>
<dbReference type="InterPro" id="IPR036875">
    <property type="entry name" value="Znf_CCHC_sf"/>
</dbReference>
<keyword evidence="3" id="KW-0808">Transferase</keyword>
<name>A0A6L2KWQ7_TANCI</name>
<dbReference type="GO" id="GO:0003676">
    <property type="term" value="F:nucleic acid binding"/>
    <property type="evidence" value="ECO:0007669"/>
    <property type="project" value="InterPro"/>
</dbReference>
<dbReference type="Gene3D" id="4.10.60.10">
    <property type="entry name" value="Zinc finger, CCHC-type"/>
    <property type="match status" value="1"/>
</dbReference>
<keyword evidence="3" id="KW-0418">Kinase</keyword>
<keyword evidence="1" id="KW-0479">Metal-binding</keyword>
<comment type="caution">
    <text evidence="3">The sequence shown here is derived from an EMBL/GenBank/DDBJ whole genome shotgun (WGS) entry which is preliminary data.</text>
</comment>
<dbReference type="PROSITE" id="PS50158">
    <property type="entry name" value="ZF_CCHC"/>
    <property type="match status" value="1"/>
</dbReference>
<dbReference type="GO" id="GO:0004674">
    <property type="term" value="F:protein serine/threonine kinase activity"/>
    <property type="evidence" value="ECO:0007669"/>
    <property type="project" value="UniProtKB-KW"/>
</dbReference>
<dbReference type="InterPro" id="IPR001878">
    <property type="entry name" value="Znf_CCHC"/>
</dbReference>
<sequence length="767" mass="87220">MLITHQGNSQVKDNKTDLLVQQCEQFVISKDESIYSSFARFNTMITGLKAIDEGYSSKNYVWKFLRALHSKWRAKVTAIEDSKDLTSLSLDELIKNLKVYEMITEKDSEIVKGKVQRKSIALKDKKESMATFQRSRDDKNGKGDRKCFRCCDLNHLIRECPKPLKDKNQRTFVEGSWSDSGEEVDEKVNNETCLVAQASSEMEYALTIHQQSEFSSPKTRLVVLVFQKGDNHIDAINHMMSFLIVVVTSRYPVTNNQLRTSSNPHQQATINNGRVTIQPIQGRQNSVTASSLRPYASGSGGASGKQRIIMCYNCKGEGHMSKQCPKPKRKRDVEWFKDKVLLVQAQANEQVLQEEELEFLADPGMAETSSNQYVVTNNAAYQANELDAYDSDYDELNSPKIALIVNLSHYGYDNLAELHNQDNITNNLMILDVQAPSTAEQSTILTQSDTKNTNKESLVQKITLLKNNFQQEESKNIDRELVLEKQALGFQNLCYLKRAQQLKLKLYDGIVIEKSDAIVIHDSEETLLLAEESRSKILDKQNDPKMAEKKFITKPIYYVVLNQLSKDFETRFAPQTELSAEQVFWSRYSVQHEEPNLFTSTTIVEVPKELPKVSLVNSSLKKLKFHLASFDMVVKERTTATAITEVSVDIVNIVVHGHVKSVGMNVDESLSKLKGKDVVNEAVPLHSIDPELLKIDVAPLAPKLRKNRTAHTDYIRRTLDEAATLREIVESERLINTLNTYLDYACTYTKRIQELLNILQQNLSLHY</sequence>
<proteinExistence type="predicted"/>
<dbReference type="EMBL" id="BKCJ010003277">
    <property type="protein sequence ID" value="GEU54101.1"/>
    <property type="molecule type" value="Genomic_DNA"/>
</dbReference>
<dbReference type="PANTHER" id="PTHR34676">
    <property type="entry name" value="DUF4219 DOMAIN-CONTAINING PROTEIN-RELATED"/>
    <property type="match status" value="1"/>
</dbReference>
<dbReference type="AlphaFoldDB" id="A0A6L2KWQ7"/>
<accession>A0A6L2KWQ7</accession>
<protein>
    <submittedName>
        <fullName evidence="3">Serine/threonine protein kinase SRPK1</fullName>
    </submittedName>
</protein>
<dbReference type="Pfam" id="PF14223">
    <property type="entry name" value="Retrotran_gag_2"/>
    <property type="match status" value="1"/>
</dbReference>
<evidence type="ECO:0000256" key="1">
    <source>
        <dbReference type="PROSITE-ProRule" id="PRU00047"/>
    </source>
</evidence>
<feature type="domain" description="CCHC-type" evidence="2">
    <location>
        <begin position="311"/>
        <end position="326"/>
    </location>
</feature>
<dbReference type="GO" id="GO:0008270">
    <property type="term" value="F:zinc ion binding"/>
    <property type="evidence" value="ECO:0007669"/>
    <property type="project" value="UniProtKB-KW"/>
</dbReference>
<gene>
    <name evidence="3" type="ORF">Tci_026079</name>
</gene>
<dbReference type="SUPFAM" id="SSF57756">
    <property type="entry name" value="Retrovirus zinc finger-like domains"/>
    <property type="match status" value="2"/>
</dbReference>
<evidence type="ECO:0000259" key="2">
    <source>
        <dbReference type="PROSITE" id="PS50158"/>
    </source>
</evidence>
<organism evidence="3">
    <name type="scientific">Tanacetum cinerariifolium</name>
    <name type="common">Dalmatian daisy</name>
    <name type="synonym">Chrysanthemum cinerariifolium</name>
    <dbReference type="NCBI Taxonomy" id="118510"/>
    <lineage>
        <taxon>Eukaryota</taxon>
        <taxon>Viridiplantae</taxon>
        <taxon>Streptophyta</taxon>
        <taxon>Embryophyta</taxon>
        <taxon>Tracheophyta</taxon>
        <taxon>Spermatophyta</taxon>
        <taxon>Magnoliopsida</taxon>
        <taxon>eudicotyledons</taxon>
        <taxon>Gunneridae</taxon>
        <taxon>Pentapetalae</taxon>
        <taxon>asterids</taxon>
        <taxon>campanulids</taxon>
        <taxon>Asterales</taxon>
        <taxon>Asteraceae</taxon>
        <taxon>Asteroideae</taxon>
        <taxon>Anthemideae</taxon>
        <taxon>Anthemidinae</taxon>
        <taxon>Tanacetum</taxon>
    </lineage>
</organism>
<reference evidence="3" key="1">
    <citation type="journal article" date="2019" name="Sci. Rep.">
        <title>Draft genome of Tanacetum cinerariifolium, the natural source of mosquito coil.</title>
        <authorList>
            <person name="Yamashiro T."/>
            <person name="Shiraishi A."/>
            <person name="Satake H."/>
            <person name="Nakayama K."/>
        </authorList>
    </citation>
    <scope>NUCLEOTIDE SEQUENCE</scope>
</reference>